<sequence length="190" mass="21555">MNTLFNFDIHPKGVISKAFLHVGVYTFQAATAYICDLPYGRNANKDDLLSFFTDGKGTCSTKHAVLKQVAEENGYTDLYLILGIFKMNGQNTPLVGGTLAQYKLDYIPEAHTYLKYKNQRFDFTRTGASPADFESDLLVEYEIQADEIGAYKVRVHQVFMAQWLQANKDIPYATTEIWAIREQCIQDLSV</sequence>
<organism evidence="1 2">
    <name type="scientific">Myroides odoratus</name>
    <name type="common">Flavobacterium odoratum</name>
    <dbReference type="NCBI Taxonomy" id="256"/>
    <lineage>
        <taxon>Bacteria</taxon>
        <taxon>Pseudomonadati</taxon>
        <taxon>Bacteroidota</taxon>
        <taxon>Flavobacteriia</taxon>
        <taxon>Flavobacteriales</taxon>
        <taxon>Flavobacteriaceae</taxon>
        <taxon>Myroides</taxon>
    </lineage>
</organism>
<gene>
    <name evidence="1" type="ORF">NCTC11179_03070</name>
</gene>
<name>A0A378U3J5_MYROD</name>
<evidence type="ECO:0000313" key="2">
    <source>
        <dbReference type="Proteomes" id="UP000255024"/>
    </source>
</evidence>
<dbReference type="RefSeq" id="WP_115092261.1">
    <property type="nucleotide sequence ID" value="NZ_CP068107.1"/>
</dbReference>
<proteinExistence type="predicted"/>
<evidence type="ECO:0000313" key="1">
    <source>
        <dbReference type="EMBL" id="STZ69561.1"/>
    </source>
</evidence>
<keyword evidence="2" id="KW-1185">Reference proteome</keyword>
<reference evidence="1 2" key="1">
    <citation type="submission" date="2018-06" db="EMBL/GenBank/DDBJ databases">
        <authorList>
            <consortium name="Pathogen Informatics"/>
            <person name="Doyle S."/>
        </authorList>
    </citation>
    <scope>NUCLEOTIDE SEQUENCE [LARGE SCALE GENOMIC DNA]</scope>
    <source>
        <strain evidence="1 2">NCTC11179</strain>
    </source>
</reference>
<dbReference type="Proteomes" id="UP000255024">
    <property type="component" value="Unassembled WGS sequence"/>
</dbReference>
<accession>A0A378U3J5</accession>
<dbReference type="EMBL" id="UGQL01000002">
    <property type="protein sequence ID" value="STZ69561.1"/>
    <property type="molecule type" value="Genomic_DNA"/>
</dbReference>
<dbReference type="AlphaFoldDB" id="A0A378U3J5"/>
<protein>
    <submittedName>
        <fullName evidence="1">Uncharacterized protein</fullName>
    </submittedName>
</protein>